<sequence length="325" mass="34887">MGSLAGEYPSEREEKGSERNGGVPDLLEEAWFFRKLIDGSGNKPAAGGRFMGRCFSDPTSSQSVVPPVQVRGDAGLVRAPSLPPCIGRKSGGRRNGSKSSKTGEGKEKQGSKIKTSGGGGGRNPGSLARAPSLPPWIGREEVEEEEEEEEESDGEENGMSMSRLIQQAMSSSLDDISPRHSVSSPKSMTRSCRSMRNEVRGGGGRRRRSPEVKDDQSGVISTTNHTNNPPSPPTNPKGIRKLTKTMSNLEIQHDQASYYESKKAAARPQRPSYDQFLRCAGPPIPTWASGPTSNAQTTTTATASSAEDIKAHLKVWARTVAANIH</sequence>
<feature type="compositionally biased region" description="Acidic residues" evidence="1">
    <location>
        <begin position="141"/>
        <end position="156"/>
    </location>
</feature>
<dbReference type="EMBL" id="OZ034818">
    <property type="protein sequence ID" value="CAL1386317.1"/>
    <property type="molecule type" value="Genomic_DNA"/>
</dbReference>
<dbReference type="Proteomes" id="UP001497516">
    <property type="component" value="Chromosome 5"/>
</dbReference>
<evidence type="ECO:0000256" key="1">
    <source>
        <dbReference type="SAM" id="MobiDB-lite"/>
    </source>
</evidence>
<feature type="region of interest" description="Disordered" evidence="1">
    <location>
        <begin position="41"/>
        <end position="237"/>
    </location>
</feature>
<dbReference type="PANTHER" id="PTHR33785:SF5">
    <property type="entry name" value="SERINE_ARGININE REPETITIVE MATRIX PROTEIN"/>
    <property type="match status" value="1"/>
</dbReference>
<proteinExistence type="predicted"/>
<feature type="region of interest" description="Disordered" evidence="1">
    <location>
        <begin position="1"/>
        <end position="24"/>
    </location>
</feature>
<feature type="compositionally biased region" description="Polar residues" evidence="1">
    <location>
        <begin position="159"/>
        <end position="194"/>
    </location>
</feature>
<feature type="compositionally biased region" description="Low complexity" evidence="1">
    <location>
        <begin position="60"/>
        <end position="70"/>
    </location>
</feature>
<feature type="compositionally biased region" description="Basic and acidic residues" evidence="1">
    <location>
        <begin position="9"/>
        <end position="18"/>
    </location>
</feature>
<accession>A0AAV2EKS8</accession>
<name>A0AAV2EKS8_9ROSI</name>
<reference evidence="2 3" key="1">
    <citation type="submission" date="2024-04" db="EMBL/GenBank/DDBJ databases">
        <authorList>
            <person name="Fracassetti M."/>
        </authorList>
    </citation>
    <scope>NUCLEOTIDE SEQUENCE [LARGE SCALE GENOMIC DNA]</scope>
</reference>
<feature type="compositionally biased region" description="Basic and acidic residues" evidence="1">
    <location>
        <begin position="101"/>
        <end position="110"/>
    </location>
</feature>
<protein>
    <submittedName>
        <fullName evidence="2">Uncharacterized protein</fullName>
    </submittedName>
</protein>
<keyword evidence="3" id="KW-1185">Reference proteome</keyword>
<evidence type="ECO:0000313" key="3">
    <source>
        <dbReference type="Proteomes" id="UP001497516"/>
    </source>
</evidence>
<evidence type="ECO:0000313" key="2">
    <source>
        <dbReference type="EMBL" id="CAL1386317.1"/>
    </source>
</evidence>
<gene>
    <name evidence="2" type="ORF">LTRI10_LOCUS27385</name>
</gene>
<dbReference type="PANTHER" id="PTHR33785">
    <property type="entry name" value="OS06G0550800 PROTEIN"/>
    <property type="match status" value="1"/>
</dbReference>
<dbReference type="AlphaFoldDB" id="A0AAV2EKS8"/>
<organism evidence="2 3">
    <name type="scientific">Linum trigynum</name>
    <dbReference type="NCBI Taxonomy" id="586398"/>
    <lineage>
        <taxon>Eukaryota</taxon>
        <taxon>Viridiplantae</taxon>
        <taxon>Streptophyta</taxon>
        <taxon>Embryophyta</taxon>
        <taxon>Tracheophyta</taxon>
        <taxon>Spermatophyta</taxon>
        <taxon>Magnoliopsida</taxon>
        <taxon>eudicotyledons</taxon>
        <taxon>Gunneridae</taxon>
        <taxon>Pentapetalae</taxon>
        <taxon>rosids</taxon>
        <taxon>fabids</taxon>
        <taxon>Malpighiales</taxon>
        <taxon>Linaceae</taxon>
        <taxon>Linum</taxon>
    </lineage>
</organism>